<gene>
    <name evidence="9" type="ORF">HMPREF9430_00503</name>
</gene>
<dbReference type="Pfam" id="PF03830">
    <property type="entry name" value="PTSIIB_sorb"/>
    <property type="match status" value="1"/>
</dbReference>
<dbReference type="AlphaFoldDB" id="E7MLU0"/>
<keyword evidence="5" id="KW-0808">Transferase</keyword>
<dbReference type="SUPFAM" id="SSF52728">
    <property type="entry name" value="PTS IIb component"/>
    <property type="match status" value="1"/>
</dbReference>
<evidence type="ECO:0000256" key="4">
    <source>
        <dbReference type="ARBA" id="ARBA00022597"/>
    </source>
</evidence>
<dbReference type="HOGENOM" id="CLU_116175_2_1_9"/>
<evidence type="ECO:0000256" key="7">
    <source>
        <dbReference type="ARBA" id="ARBA00022777"/>
    </source>
</evidence>
<name>E7MLU0_9FIRM</name>
<evidence type="ECO:0000256" key="3">
    <source>
        <dbReference type="ARBA" id="ARBA00022490"/>
    </source>
</evidence>
<evidence type="ECO:0000313" key="10">
    <source>
        <dbReference type="Proteomes" id="UP000004097"/>
    </source>
</evidence>
<feature type="domain" description="PTS EIIB type-4" evidence="8">
    <location>
        <begin position="1"/>
        <end position="164"/>
    </location>
</feature>
<organism evidence="9 10">
    <name type="scientific">Solobacterium moorei F0204</name>
    <dbReference type="NCBI Taxonomy" id="706433"/>
    <lineage>
        <taxon>Bacteria</taxon>
        <taxon>Bacillati</taxon>
        <taxon>Bacillota</taxon>
        <taxon>Erysipelotrichia</taxon>
        <taxon>Erysipelotrichales</taxon>
        <taxon>Erysipelotrichaceae</taxon>
        <taxon>Solobacterium</taxon>
    </lineage>
</organism>
<sequence>MKINVCRIDDRLIHGQIVTKWIKEADAKLIIVSDDKAANDKALQMILKIAVPSGVKLEILSKENTVKRINEDKTNVNVLLLIRNPKETNLLVEMGLKLDKIIVGNISNSKSVIGRTKLLDYIWVEPDDVEALKSLHNKGILLEVKAIPEERAKDPIELIEKYVK</sequence>
<evidence type="ECO:0000256" key="6">
    <source>
        <dbReference type="ARBA" id="ARBA00022683"/>
    </source>
</evidence>
<dbReference type="PROSITE" id="PS51101">
    <property type="entry name" value="PTS_EIIB_TYPE_4"/>
    <property type="match status" value="1"/>
</dbReference>
<evidence type="ECO:0000256" key="2">
    <source>
        <dbReference type="ARBA" id="ARBA00022448"/>
    </source>
</evidence>
<accession>E7MLU0</accession>
<keyword evidence="3" id="KW-0963">Cytoplasm</keyword>
<evidence type="ECO:0000259" key="8">
    <source>
        <dbReference type="PROSITE" id="PS51101"/>
    </source>
</evidence>
<dbReference type="RefSeq" id="WP_006525343.1">
    <property type="nucleotide sequence ID" value="NZ_GL637648.1"/>
</dbReference>
<dbReference type="GO" id="GO:0005737">
    <property type="term" value="C:cytoplasm"/>
    <property type="evidence" value="ECO:0007669"/>
    <property type="project" value="UniProtKB-SubCell"/>
</dbReference>
<comment type="subcellular location">
    <subcellularLocation>
        <location evidence="1">Cytoplasm</location>
    </subcellularLocation>
</comment>
<dbReference type="GO" id="GO:0016301">
    <property type="term" value="F:kinase activity"/>
    <property type="evidence" value="ECO:0007669"/>
    <property type="project" value="UniProtKB-KW"/>
</dbReference>
<proteinExistence type="predicted"/>
<keyword evidence="2" id="KW-0813">Transport</keyword>
<dbReference type="GO" id="GO:0009401">
    <property type="term" value="P:phosphoenolpyruvate-dependent sugar phosphotransferase system"/>
    <property type="evidence" value="ECO:0007669"/>
    <property type="project" value="UniProtKB-KW"/>
</dbReference>
<protein>
    <submittedName>
        <fullName evidence="9">PTS system sorbose subfamily IIB component</fullName>
    </submittedName>
</protein>
<dbReference type="STRING" id="706433.HMPREF9430_00503"/>
<comment type="caution">
    <text evidence="9">The sequence shown here is derived from an EMBL/GenBank/DDBJ whole genome shotgun (WGS) entry which is preliminary data.</text>
</comment>
<dbReference type="InterPro" id="IPR036667">
    <property type="entry name" value="PTS_IIB_sorbose-sp_sf"/>
</dbReference>
<evidence type="ECO:0000313" key="9">
    <source>
        <dbReference type="EMBL" id="EFW24946.1"/>
    </source>
</evidence>
<keyword evidence="7" id="KW-0418">Kinase</keyword>
<dbReference type="Gene3D" id="3.40.35.10">
    <property type="entry name" value="Phosphotransferase system, sorbose subfamily IIB component"/>
    <property type="match status" value="1"/>
</dbReference>
<evidence type="ECO:0000256" key="1">
    <source>
        <dbReference type="ARBA" id="ARBA00004496"/>
    </source>
</evidence>
<keyword evidence="10" id="KW-1185">Reference proteome</keyword>
<dbReference type="OrthoDB" id="9788818at2"/>
<dbReference type="Proteomes" id="UP000004097">
    <property type="component" value="Unassembled WGS sequence"/>
</dbReference>
<dbReference type="eggNOG" id="COG3444">
    <property type="taxonomic scope" value="Bacteria"/>
</dbReference>
<dbReference type="GO" id="GO:0008982">
    <property type="term" value="F:protein-N(PI)-phosphohistidine-sugar phosphotransferase activity"/>
    <property type="evidence" value="ECO:0007669"/>
    <property type="project" value="InterPro"/>
</dbReference>
<keyword evidence="4" id="KW-0762">Sugar transport</keyword>
<dbReference type="EMBL" id="AECQ01000007">
    <property type="protein sequence ID" value="EFW24946.1"/>
    <property type="molecule type" value="Genomic_DNA"/>
</dbReference>
<dbReference type="InterPro" id="IPR004720">
    <property type="entry name" value="PTS_IIB_sorbose-sp"/>
</dbReference>
<reference evidence="9 10" key="1">
    <citation type="submission" date="2010-08" db="EMBL/GenBank/DDBJ databases">
        <authorList>
            <person name="Weinstock G."/>
            <person name="Sodergren E."/>
            <person name="Clifton S."/>
            <person name="Fulton L."/>
            <person name="Fulton B."/>
            <person name="Courtney L."/>
            <person name="Fronick C."/>
            <person name="Harrison M."/>
            <person name="Strong C."/>
            <person name="Farmer C."/>
            <person name="Delahaunty K."/>
            <person name="Markovic C."/>
            <person name="Hall O."/>
            <person name="Minx P."/>
            <person name="Tomlinson C."/>
            <person name="Mitreva M."/>
            <person name="Hou S."/>
            <person name="Chen J."/>
            <person name="Wollam A."/>
            <person name="Pepin K.H."/>
            <person name="Johnson M."/>
            <person name="Bhonagiri V."/>
            <person name="Zhang X."/>
            <person name="Suruliraj S."/>
            <person name="Warren W."/>
            <person name="Chinwalla A."/>
            <person name="Mardis E.R."/>
            <person name="Wilson R.K."/>
        </authorList>
    </citation>
    <scope>NUCLEOTIDE SEQUENCE [LARGE SCALE GENOMIC DNA]</scope>
    <source>
        <strain evidence="9 10">F0204</strain>
    </source>
</reference>
<keyword evidence="6" id="KW-0598">Phosphotransferase system</keyword>
<evidence type="ECO:0000256" key="5">
    <source>
        <dbReference type="ARBA" id="ARBA00022679"/>
    </source>
</evidence>